<evidence type="ECO:0000256" key="8">
    <source>
        <dbReference type="ARBA" id="ARBA00022801"/>
    </source>
</evidence>
<evidence type="ECO:0000259" key="14">
    <source>
        <dbReference type="SMART" id="SM00936"/>
    </source>
</evidence>
<evidence type="ECO:0000313" key="15">
    <source>
        <dbReference type="EMBL" id="MBW7573991.1"/>
    </source>
</evidence>
<proteinExistence type="inferred from homology"/>
<dbReference type="Proteomes" id="UP000719942">
    <property type="component" value="Unassembled WGS sequence"/>
</dbReference>
<dbReference type="Pfam" id="PF07943">
    <property type="entry name" value="PBP5_C"/>
    <property type="match status" value="1"/>
</dbReference>
<dbReference type="Gene3D" id="3.40.710.10">
    <property type="entry name" value="DD-peptidase/beta-lactamase superfamily"/>
    <property type="match status" value="1"/>
</dbReference>
<keyword evidence="11" id="KW-0961">Cell wall biogenesis/degradation</keyword>
<comment type="pathway">
    <text evidence="2">Cell wall biogenesis; peptidoglycan biosynthesis.</text>
</comment>
<dbReference type="PANTHER" id="PTHR21581">
    <property type="entry name" value="D-ALANYL-D-ALANINE CARBOXYPEPTIDASE"/>
    <property type="match status" value="1"/>
</dbReference>
<keyword evidence="6" id="KW-0645">Protease</keyword>
<comment type="catalytic activity">
    <reaction evidence="12">
        <text>Preferential cleavage: (Ac)2-L-Lys-D-Ala-|-D-Ala. Also transpeptidation of peptidyl-alanyl moieties that are N-acyl substituents of D-alanine.</text>
        <dbReference type="EC" id="3.4.16.4"/>
    </reaction>
</comment>
<dbReference type="SUPFAM" id="SSF69189">
    <property type="entry name" value="Penicillin-binding protein associated domain"/>
    <property type="match status" value="1"/>
</dbReference>
<feature type="domain" description="Peptidase S11 D-Ala-D-Ala carboxypeptidase A C-terminal" evidence="14">
    <location>
        <begin position="229"/>
        <end position="321"/>
    </location>
</feature>
<dbReference type="InterPro" id="IPR012338">
    <property type="entry name" value="Beta-lactam/transpept-like"/>
</dbReference>
<keyword evidence="7" id="KW-0732">Signal</keyword>
<evidence type="ECO:0000256" key="4">
    <source>
        <dbReference type="ARBA" id="ARBA00012448"/>
    </source>
</evidence>
<keyword evidence="16" id="KW-1185">Reference proteome</keyword>
<evidence type="ECO:0000256" key="5">
    <source>
        <dbReference type="ARBA" id="ARBA00022645"/>
    </source>
</evidence>
<dbReference type="SUPFAM" id="SSF56601">
    <property type="entry name" value="beta-lactamase/transpeptidase-like"/>
    <property type="match status" value="1"/>
</dbReference>
<evidence type="ECO:0000256" key="11">
    <source>
        <dbReference type="ARBA" id="ARBA00023316"/>
    </source>
</evidence>
<comment type="caution">
    <text evidence="15">The sequence shown here is derived from an EMBL/GenBank/DDBJ whole genome shotgun (WGS) entry which is preliminary data.</text>
</comment>
<comment type="function">
    <text evidence="1">Removes C-terminal D-alanyl residues from sugar-peptide cell wall precursors.</text>
</comment>
<gene>
    <name evidence="15" type="ORF">J5W02_14350</name>
</gene>
<name>A0ABS7DTS1_9FIRM</name>
<keyword evidence="5 15" id="KW-0121">Carboxypeptidase</keyword>
<keyword evidence="8" id="KW-0378">Hydrolase</keyword>
<dbReference type="GO" id="GO:0004180">
    <property type="term" value="F:carboxypeptidase activity"/>
    <property type="evidence" value="ECO:0007669"/>
    <property type="project" value="UniProtKB-KW"/>
</dbReference>
<evidence type="ECO:0000256" key="3">
    <source>
        <dbReference type="ARBA" id="ARBA00007164"/>
    </source>
</evidence>
<keyword evidence="10" id="KW-0573">Peptidoglycan synthesis</keyword>
<dbReference type="SMART" id="SM00936">
    <property type="entry name" value="PBP5_C"/>
    <property type="match status" value="1"/>
</dbReference>
<dbReference type="EC" id="3.4.16.4" evidence="4"/>
<evidence type="ECO:0000256" key="13">
    <source>
        <dbReference type="RuleBase" id="RU004016"/>
    </source>
</evidence>
<evidence type="ECO:0000313" key="16">
    <source>
        <dbReference type="Proteomes" id="UP000719942"/>
    </source>
</evidence>
<evidence type="ECO:0000256" key="9">
    <source>
        <dbReference type="ARBA" id="ARBA00022960"/>
    </source>
</evidence>
<dbReference type="Gene3D" id="2.60.410.10">
    <property type="entry name" value="D-Ala-D-Ala carboxypeptidase, C-terminal domain"/>
    <property type="match status" value="1"/>
</dbReference>
<evidence type="ECO:0000256" key="2">
    <source>
        <dbReference type="ARBA" id="ARBA00004752"/>
    </source>
</evidence>
<dbReference type="InterPro" id="IPR001967">
    <property type="entry name" value="Peptidase_S11_N"/>
</dbReference>
<organism evidence="15 16">
    <name type="scientific">Caproiciproducens faecalis</name>
    <dbReference type="NCBI Taxonomy" id="2820301"/>
    <lineage>
        <taxon>Bacteria</taxon>
        <taxon>Bacillati</taxon>
        <taxon>Bacillota</taxon>
        <taxon>Clostridia</taxon>
        <taxon>Eubacteriales</taxon>
        <taxon>Acutalibacteraceae</taxon>
        <taxon>Caproiciproducens</taxon>
    </lineage>
</organism>
<evidence type="ECO:0000256" key="6">
    <source>
        <dbReference type="ARBA" id="ARBA00022670"/>
    </source>
</evidence>
<keyword evidence="9" id="KW-0133">Cell shape</keyword>
<accession>A0ABS7DTS1</accession>
<evidence type="ECO:0000256" key="1">
    <source>
        <dbReference type="ARBA" id="ARBA00003217"/>
    </source>
</evidence>
<dbReference type="InterPro" id="IPR015956">
    <property type="entry name" value="Peniciliin-bd_prot_C_sf"/>
</dbReference>
<protein>
    <recommendedName>
        <fullName evidence="4">serine-type D-Ala-D-Ala carboxypeptidase</fullName>
        <ecNumber evidence="4">3.4.16.4</ecNumber>
    </recommendedName>
</protein>
<dbReference type="PRINTS" id="PR00725">
    <property type="entry name" value="DADACBPTASE1"/>
</dbReference>
<dbReference type="InterPro" id="IPR012907">
    <property type="entry name" value="Peptidase_S11_C"/>
</dbReference>
<dbReference type="EMBL" id="JAGFNZ010000007">
    <property type="protein sequence ID" value="MBW7573991.1"/>
    <property type="molecule type" value="Genomic_DNA"/>
</dbReference>
<dbReference type="Pfam" id="PF00768">
    <property type="entry name" value="Peptidase_S11"/>
    <property type="match status" value="1"/>
</dbReference>
<evidence type="ECO:0000256" key="12">
    <source>
        <dbReference type="ARBA" id="ARBA00034000"/>
    </source>
</evidence>
<reference evidence="15 16" key="1">
    <citation type="submission" date="2021-03" db="EMBL/GenBank/DDBJ databases">
        <title>Caproiciproducens sp. nov. isolated from feces of cow.</title>
        <authorList>
            <person name="Choi J.-Y."/>
        </authorList>
    </citation>
    <scope>NUCLEOTIDE SEQUENCE [LARGE SCALE GENOMIC DNA]</scope>
    <source>
        <strain evidence="15 16">AGMB10547</strain>
    </source>
</reference>
<evidence type="ECO:0000256" key="10">
    <source>
        <dbReference type="ARBA" id="ARBA00022984"/>
    </source>
</evidence>
<sequence length="341" mass="36900">MNADDGQILYAKNENDKRPMASTTKIMTALITLETAAVDNKIVTITDNMVRVEGSSMGLKPGNKLSLKSLAEGMLVVSGNDAANSAAIAISGSLDAFASLMNQRAQQLNMTDTHFVTPSGLDNADHYTTAKDLAKLAKAAMQNPDFAAIASKKSVSVEYVNPVQTIRFTNHNKLLTLYDGCIGVKTGFTKKSGRCLVSSAERNGIYLVAVTLDAPDDWNDHQKMLNYGFSQLSRYPVDDSSFISQIPVVGGTSNQVSVQGGLGRDLIVNAEELQNIKRTVELPAFFYAPVQEGQTLGIVRYTLNGETLATTEITASATVSTAVVRKNLFQIFLDWIKDLFI</sequence>
<comment type="similarity">
    <text evidence="3 13">Belongs to the peptidase S11 family.</text>
</comment>
<dbReference type="PANTHER" id="PTHR21581:SF33">
    <property type="entry name" value="D-ALANYL-D-ALANINE CARBOXYPEPTIDASE DACB"/>
    <property type="match status" value="1"/>
</dbReference>
<dbReference type="InterPro" id="IPR037167">
    <property type="entry name" value="Peptidase_S11_C_sf"/>
</dbReference>
<dbReference type="InterPro" id="IPR018044">
    <property type="entry name" value="Peptidase_S11"/>
</dbReference>
<evidence type="ECO:0000256" key="7">
    <source>
        <dbReference type="ARBA" id="ARBA00022729"/>
    </source>
</evidence>